<dbReference type="GO" id="GO:0005506">
    <property type="term" value="F:iron ion binding"/>
    <property type="evidence" value="ECO:0007669"/>
    <property type="project" value="InterPro"/>
</dbReference>
<comment type="caution">
    <text evidence="2">The sequence shown here is derived from an EMBL/GenBank/DDBJ whole genome shotgun (WGS) entry which is preliminary data.</text>
</comment>
<reference evidence="2 3" key="1">
    <citation type="submission" date="2019-06" db="EMBL/GenBank/DDBJ databases">
        <title>Paenimaribius caenipelagi gen. nov., sp. nov., isolated from a tidal flat.</title>
        <authorList>
            <person name="Yoon J.-H."/>
        </authorList>
    </citation>
    <scope>NUCLEOTIDE SEQUENCE [LARGE SCALE GENOMIC DNA]</scope>
    <source>
        <strain evidence="2 3">JBTF-M29</strain>
    </source>
</reference>
<dbReference type="PANTHER" id="PTHR11908:SF123">
    <property type="entry name" value="ALDEHYDE OXIDOREDUCTASE MOLYBDENUM-BINDING SUBUNIT PAOC"/>
    <property type="match status" value="1"/>
</dbReference>
<dbReference type="InterPro" id="IPR036856">
    <property type="entry name" value="Ald_Oxase/Xan_DH_a/b_sf"/>
</dbReference>
<dbReference type="Pfam" id="PF20256">
    <property type="entry name" value="MoCoBD_2"/>
    <property type="match status" value="1"/>
</dbReference>
<dbReference type="OrthoDB" id="9763985at2"/>
<dbReference type="AlphaFoldDB" id="A0A547Q2X0"/>
<dbReference type="GO" id="GO:0016491">
    <property type="term" value="F:oxidoreductase activity"/>
    <property type="evidence" value="ECO:0007669"/>
    <property type="project" value="InterPro"/>
</dbReference>
<feature type="domain" description="Aldehyde oxidase/xanthine dehydrogenase a/b hammerhead" evidence="1">
    <location>
        <begin position="37"/>
        <end position="140"/>
    </location>
</feature>
<dbReference type="Gene3D" id="3.30.365.10">
    <property type="entry name" value="Aldehyde oxidase/xanthine dehydrogenase, molybdopterin binding domain"/>
    <property type="match status" value="4"/>
</dbReference>
<gene>
    <name evidence="2" type="ORF">FEV53_09530</name>
</gene>
<dbReference type="PANTHER" id="PTHR11908">
    <property type="entry name" value="XANTHINE DEHYDROGENASE"/>
    <property type="match status" value="1"/>
</dbReference>
<dbReference type="Proteomes" id="UP000318590">
    <property type="component" value="Unassembled WGS sequence"/>
</dbReference>
<evidence type="ECO:0000313" key="3">
    <source>
        <dbReference type="Proteomes" id="UP000318590"/>
    </source>
</evidence>
<dbReference type="InterPro" id="IPR000674">
    <property type="entry name" value="Ald_Oxase/Xan_DH_a/b"/>
</dbReference>
<name>A0A547Q2X0_9RHOB</name>
<dbReference type="Pfam" id="PF01315">
    <property type="entry name" value="Ald_Xan_dh_C"/>
    <property type="match status" value="1"/>
</dbReference>
<evidence type="ECO:0000313" key="2">
    <source>
        <dbReference type="EMBL" id="TRD20678.1"/>
    </source>
</evidence>
<dbReference type="SUPFAM" id="SSF54665">
    <property type="entry name" value="CO dehydrogenase molybdoprotein N-domain-like"/>
    <property type="match status" value="1"/>
</dbReference>
<organism evidence="2 3">
    <name type="scientific">Palleronia caenipelagi</name>
    <dbReference type="NCBI Taxonomy" id="2489174"/>
    <lineage>
        <taxon>Bacteria</taxon>
        <taxon>Pseudomonadati</taxon>
        <taxon>Pseudomonadota</taxon>
        <taxon>Alphaproteobacteria</taxon>
        <taxon>Rhodobacterales</taxon>
        <taxon>Roseobacteraceae</taxon>
        <taxon>Palleronia</taxon>
    </lineage>
</organism>
<dbReference type="InterPro" id="IPR008274">
    <property type="entry name" value="AldOxase/xan_DH_MoCoBD1"/>
</dbReference>
<dbReference type="SMART" id="SM01008">
    <property type="entry name" value="Ald_Xan_dh_C"/>
    <property type="match status" value="1"/>
</dbReference>
<dbReference type="InterPro" id="IPR046867">
    <property type="entry name" value="AldOxase/xan_DH_MoCoBD2"/>
</dbReference>
<sequence>MTTELKMDVPQPRFLDQTQQGVLGKPIPRVDGALKVTGQATYAAEWQMDDMAHGVFVGAAIPKGHFTIDRDSIAGMDGFLGLYTDNLVRNSARGTLNTNPVQPGDRVDYLGQSIALVVAETFEQARDMAAALKVSYTRDDDAVTDLSEYDDWELKVGIELGDVDAAMDAAHKSVDLEYTTKGHNSGAMELHGSIASWDGDHVTVRSSLQMLGFNRNELADSLGVPPEQVRLLSPYVGGGFGSKLGIGPDSVGAAVAARDLGRPVRVVLTRPQVFDTTIRRTETRQHIRLAANQDGRLTGISHVNWQSNLPGEGHAEPVDAATRFLYAGENRYCAHYMARRNSPATGDVRSPGEAVGMLTLEAAMDELAEALEMDPIDLRIRNIPEVHPGNGKPISSNGMASSLRQGAEAFGWDQRQPTGTRREGEWLIGMGVAAAARANLLMPSSARVTLNPDATAVVETDMTDIGTGTYTILGQIAAETLGLPTESVTVHLGDSNFPTASGSGGSWGATSSGSSVLIAARAIRKTLAERMGCEEEALTLKDGMATGGNKRSALSELIDQPISEEGKIDKGKLTKGTHQAGYGAHFAEVAVNTVTGEVRVRRMLAAMAAGRILNEQTARSQVYGGQIWGIGSALHEGLEFDTRTGHIANHTLGEYYVPVHLDVGDLDVLFIDERDDMANPMQAKGIGELGFCGAAAAVANAIYNACGVRIRDFPATPDRIFPHL</sequence>
<evidence type="ECO:0000259" key="1">
    <source>
        <dbReference type="SMART" id="SM01008"/>
    </source>
</evidence>
<dbReference type="EMBL" id="VFSV01000013">
    <property type="protein sequence ID" value="TRD20678.1"/>
    <property type="molecule type" value="Genomic_DNA"/>
</dbReference>
<accession>A0A547Q2X0</accession>
<protein>
    <submittedName>
        <fullName evidence="2">Xanthine dehydrogenase family protein molybdopterin-binding subunit</fullName>
    </submittedName>
</protein>
<dbReference type="Gene3D" id="3.90.1170.50">
    <property type="entry name" value="Aldehyde oxidase/xanthine dehydrogenase, a/b hammerhead"/>
    <property type="match status" value="1"/>
</dbReference>
<proteinExistence type="predicted"/>
<keyword evidence="3" id="KW-1185">Reference proteome</keyword>
<dbReference type="RefSeq" id="WP_142834585.1">
    <property type="nucleotide sequence ID" value="NZ_VFSV01000013.1"/>
</dbReference>
<dbReference type="InterPro" id="IPR016208">
    <property type="entry name" value="Ald_Oxase/xanthine_DH-like"/>
</dbReference>
<dbReference type="SUPFAM" id="SSF56003">
    <property type="entry name" value="Molybdenum cofactor-binding domain"/>
    <property type="match status" value="1"/>
</dbReference>
<dbReference type="Pfam" id="PF02738">
    <property type="entry name" value="MoCoBD_1"/>
    <property type="match status" value="1"/>
</dbReference>
<dbReference type="InterPro" id="IPR037165">
    <property type="entry name" value="AldOxase/xan_DH_Mopterin-bd_sf"/>
</dbReference>